<comment type="subcellular location">
    <subcellularLocation>
        <location evidence="1">Cytoplasm</location>
        <location evidence="1">Cytoskeleton</location>
    </subcellularLocation>
</comment>
<dbReference type="PANTHER" id="PTHR11886:SF35">
    <property type="entry name" value="DYNEIN LIGHT CHAIN"/>
    <property type="match status" value="1"/>
</dbReference>
<protein>
    <submittedName>
        <fullName evidence="9">Dynein light chain 1, cytoplasmic</fullName>
    </submittedName>
</protein>
<keyword evidence="8" id="KW-0472">Membrane</keyword>
<comment type="caution">
    <text evidence="9">The sequence shown here is derived from an EMBL/GenBank/DDBJ whole genome shotgun (WGS) entry which is preliminary data.</text>
</comment>
<dbReference type="Proteomes" id="UP000078046">
    <property type="component" value="Unassembled WGS sequence"/>
</dbReference>
<evidence type="ECO:0000256" key="3">
    <source>
        <dbReference type="ARBA" id="ARBA00022490"/>
    </source>
</evidence>
<name>A0A177BBQ6_9BILA</name>
<dbReference type="InterPro" id="IPR001372">
    <property type="entry name" value="Dynein_light_chain_typ-1/2"/>
</dbReference>
<feature type="transmembrane region" description="Helical" evidence="8">
    <location>
        <begin position="242"/>
        <end position="263"/>
    </location>
</feature>
<dbReference type="EMBL" id="LWCA01000082">
    <property type="protein sequence ID" value="OAF71073.1"/>
    <property type="molecule type" value="Genomic_DNA"/>
</dbReference>
<organism evidence="9 10">
    <name type="scientific">Intoshia linei</name>
    <dbReference type="NCBI Taxonomy" id="1819745"/>
    <lineage>
        <taxon>Eukaryota</taxon>
        <taxon>Metazoa</taxon>
        <taxon>Spiralia</taxon>
        <taxon>Lophotrochozoa</taxon>
        <taxon>Mesozoa</taxon>
        <taxon>Orthonectida</taxon>
        <taxon>Rhopaluridae</taxon>
        <taxon>Intoshia</taxon>
    </lineage>
</organism>
<sequence>MSNSEDDGWEYLSDVETQHFPNNGFANTNNNYLVQKKCYENFVSSESLNSDLIEWKDSEEDLTSQNRKNVFNIKDEKHKSRVSQLLNMQKYMHIKKFNRVVELDSFDMMNNLNNDPRMVNSCINILRNDFGTFDFNLPNSNVVFMKKCSKITELSNFENLDHNSVRSTEDEYEFVDSSIFNELKKGEKFCTEVSLITKRFDKLIQDNNVVVRRFNTVKSLLGKVINNFKSDGKINLTKIPKAPIYCLSLLAFFLTFSIFWSFFDNSSNSISRIYLDDLNAINMAIHKKEMKKATERIAKLSILFQSAVIESNNFKMNIKKLTMENNYLKSALEESRHPKSLPNSFSKLASVENIISEPETGRVEPLSSLYHQILLNVEKKLTNESLETDNDEFFFRLSMFDKITNKFTEIFKQYFEMSISVIHDERKFNRNIYRKFTQWVEETQNTFFKESLIGYQKSGFGKNYSNVKRLEVVKESDESKFHIFGQFCKNIVNNVKKPLINSVRNSISDVANVINDGIHSTGQLMNKLLSLSSFDQRKLDPWAHVEICNDDEFLDDWLTNDLESEKNKCNEMYKSKHAHYNRKLHSFNDPPEGQDENFGTFLRNAKVLYVRERLGCIIIMAERHVIFKNVDMPEDMQQEVVEVATTALEKFNVEKDIATYIKREFDKKYNPTWHCVVGRNFGSYCTHEAKNFIYFYLGQVAILLFKSG</sequence>
<comment type="similarity">
    <text evidence="2">Belongs to the dynein light chain family.</text>
</comment>
<dbReference type="GO" id="GO:0005868">
    <property type="term" value="C:cytoplasmic dynein complex"/>
    <property type="evidence" value="ECO:0007669"/>
    <property type="project" value="TreeGrafter"/>
</dbReference>
<evidence type="ECO:0000256" key="2">
    <source>
        <dbReference type="ARBA" id="ARBA00010156"/>
    </source>
</evidence>
<accession>A0A177BBQ6</accession>
<gene>
    <name evidence="9" type="ORF">A3Q56_01154</name>
</gene>
<evidence type="ECO:0000313" key="10">
    <source>
        <dbReference type="Proteomes" id="UP000078046"/>
    </source>
</evidence>
<keyword evidence="8" id="KW-0812">Transmembrane</keyword>
<dbReference type="GO" id="GO:0005874">
    <property type="term" value="C:microtubule"/>
    <property type="evidence" value="ECO:0007669"/>
    <property type="project" value="UniProtKB-KW"/>
</dbReference>
<proteinExistence type="inferred from homology"/>
<evidence type="ECO:0000256" key="5">
    <source>
        <dbReference type="ARBA" id="ARBA00023017"/>
    </source>
</evidence>
<dbReference type="SMART" id="SM01375">
    <property type="entry name" value="Dynein_light"/>
    <property type="match status" value="1"/>
</dbReference>
<evidence type="ECO:0000256" key="4">
    <source>
        <dbReference type="ARBA" id="ARBA00022701"/>
    </source>
</evidence>
<keyword evidence="7" id="KW-0206">Cytoskeleton</keyword>
<keyword evidence="10" id="KW-1185">Reference proteome</keyword>
<dbReference type="CDD" id="cd21452">
    <property type="entry name" value="DLC-like_DYNLL1_DYNLL2"/>
    <property type="match status" value="1"/>
</dbReference>
<evidence type="ECO:0000256" key="8">
    <source>
        <dbReference type="SAM" id="Phobius"/>
    </source>
</evidence>
<keyword evidence="5" id="KW-0243">Dynein</keyword>
<dbReference type="GO" id="GO:0007017">
    <property type="term" value="P:microtubule-based process"/>
    <property type="evidence" value="ECO:0007669"/>
    <property type="project" value="InterPro"/>
</dbReference>
<dbReference type="InterPro" id="IPR037177">
    <property type="entry name" value="DLC_sf"/>
</dbReference>
<keyword evidence="4" id="KW-0493">Microtubule</keyword>
<dbReference type="GO" id="GO:0045505">
    <property type="term" value="F:dynein intermediate chain binding"/>
    <property type="evidence" value="ECO:0007669"/>
    <property type="project" value="TreeGrafter"/>
</dbReference>
<evidence type="ECO:0000256" key="1">
    <source>
        <dbReference type="ARBA" id="ARBA00004245"/>
    </source>
</evidence>
<dbReference type="SUPFAM" id="SSF54648">
    <property type="entry name" value="DLC"/>
    <property type="match status" value="1"/>
</dbReference>
<dbReference type="PANTHER" id="PTHR11886">
    <property type="entry name" value="DYNEIN LIGHT CHAIN"/>
    <property type="match status" value="1"/>
</dbReference>
<keyword evidence="6" id="KW-0505">Motor protein</keyword>
<dbReference type="Pfam" id="PF01221">
    <property type="entry name" value="Dynein_light"/>
    <property type="match status" value="1"/>
</dbReference>
<evidence type="ECO:0000256" key="6">
    <source>
        <dbReference type="ARBA" id="ARBA00023175"/>
    </source>
</evidence>
<reference evidence="9 10" key="1">
    <citation type="submission" date="2016-04" db="EMBL/GenBank/DDBJ databases">
        <title>The genome of Intoshia linei affirms orthonectids as highly simplified spiralians.</title>
        <authorList>
            <person name="Mikhailov K.V."/>
            <person name="Slusarev G.S."/>
            <person name="Nikitin M.A."/>
            <person name="Logacheva M.D."/>
            <person name="Penin A."/>
            <person name="Aleoshin V."/>
            <person name="Panchin Y.V."/>
        </authorList>
    </citation>
    <scope>NUCLEOTIDE SEQUENCE [LARGE SCALE GENOMIC DNA]</scope>
    <source>
        <strain evidence="9">Intl2013</strain>
        <tissue evidence="9">Whole animal</tissue>
    </source>
</reference>
<evidence type="ECO:0000313" key="9">
    <source>
        <dbReference type="EMBL" id="OAF71073.1"/>
    </source>
</evidence>
<dbReference type="FunFam" id="3.30.740.10:FF:000001">
    <property type="entry name" value="Dynein light chain"/>
    <property type="match status" value="1"/>
</dbReference>
<evidence type="ECO:0000256" key="7">
    <source>
        <dbReference type="ARBA" id="ARBA00023212"/>
    </source>
</evidence>
<dbReference type="OrthoDB" id="10033309at2759"/>
<dbReference type="AlphaFoldDB" id="A0A177BBQ6"/>
<dbReference type="Gene3D" id="3.30.740.10">
    <property type="entry name" value="Protein Inhibitor Of Neuronal Nitric Oxide Synthase"/>
    <property type="match status" value="1"/>
</dbReference>
<keyword evidence="8" id="KW-1133">Transmembrane helix</keyword>
<keyword evidence="3" id="KW-0963">Cytoplasm</keyword>